<evidence type="ECO:0000256" key="7">
    <source>
        <dbReference type="ARBA" id="ARBA00023125"/>
    </source>
</evidence>
<evidence type="ECO:0000256" key="8">
    <source>
        <dbReference type="ARBA" id="ARBA00023172"/>
    </source>
</evidence>
<protein>
    <recommendedName>
        <fullName evidence="10">Tyrosine recombinase XerC</fullName>
    </recommendedName>
</protein>
<accession>A0A379MSF3</accession>
<evidence type="ECO:0000256" key="4">
    <source>
        <dbReference type="ARBA" id="ARBA00022618"/>
    </source>
</evidence>
<comment type="function">
    <text evidence="10">Site-specific tyrosine recombinase, which acts by catalyzing the cutting and rejoining of the recombining DNA molecules. The XerC-XerD complex is essential to convert dimers of the bacterial chromosome into monomers to permit their segregation at cell division. It also contributes to the segregational stability of plasmids.</text>
</comment>
<dbReference type="GO" id="GO:0007059">
    <property type="term" value="P:chromosome segregation"/>
    <property type="evidence" value="ECO:0007669"/>
    <property type="project" value="UniProtKB-UniRule"/>
</dbReference>
<dbReference type="PROSITE" id="PS51900">
    <property type="entry name" value="CB"/>
    <property type="match status" value="1"/>
</dbReference>
<dbReference type="NCBIfam" id="NF040815">
    <property type="entry name" value="recomb_XerA_Arch"/>
    <property type="match status" value="1"/>
</dbReference>
<feature type="active site" description="O-(3'-phospho-DNA)-tyrosine intermediate" evidence="10">
    <location>
        <position position="286"/>
    </location>
</feature>
<dbReference type="InterPro" id="IPR044068">
    <property type="entry name" value="CB"/>
</dbReference>
<evidence type="ECO:0000256" key="3">
    <source>
        <dbReference type="ARBA" id="ARBA00022490"/>
    </source>
</evidence>
<feature type="active site" evidence="10">
    <location>
        <position position="180"/>
    </location>
</feature>
<evidence type="ECO:0000259" key="12">
    <source>
        <dbReference type="PROSITE" id="PS51900"/>
    </source>
</evidence>
<keyword evidence="8 10" id="KW-0233">DNA recombination</keyword>
<dbReference type="EMBL" id="UGVL01000001">
    <property type="protein sequence ID" value="SUE34664.1"/>
    <property type="molecule type" value="Genomic_DNA"/>
</dbReference>
<dbReference type="GO" id="GO:0051301">
    <property type="term" value="P:cell division"/>
    <property type="evidence" value="ECO:0007669"/>
    <property type="project" value="UniProtKB-KW"/>
</dbReference>
<dbReference type="InterPro" id="IPR010998">
    <property type="entry name" value="Integrase_recombinase_N"/>
</dbReference>
<keyword evidence="9 10" id="KW-0131">Cell cycle</keyword>
<dbReference type="InterPro" id="IPR002104">
    <property type="entry name" value="Integrase_catalytic"/>
</dbReference>
<dbReference type="AlphaFoldDB" id="A0A379MSF3"/>
<keyword evidence="5 10" id="KW-0159">Chromosome partition</keyword>
<dbReference type="PANTHER" id="PTHR30349">
    <property type="entry name" value="PHAGE INTEGRASE-RELATED"/>
    <property type="match status" value="1"/>
</dbReference>
<evidence type="ECO:0000259" key="11">
    <source>
        <dbReference type="PROSITE" id="PS51898"/>
    </source>
</evidence>
<organism evidence="13 14">
    <name type="scientific">Rikenella microfusus</name>
    <dbReference type="NCBI Taxonomy" id="28139"/>
    <lineage>
        <taxon>Bacteria</taxon>
        <taxon>Pseudomonadati</taxon>
        <taxon>Bacteroidota</taxon>
        <taxon>Bacteroidia</taxon>
        <taxon>Bacteroidales</taxon>
        <taxon>Rikenellaceae</taxon>
        <taxon>Rikenella</taxon>
    </lineage>
</organism>
<feature type="domain" description="Tyr recombinase" evidence="11">
    <location>
        <begin position="116"/>
        <end position="299"/>
    </location>
</feature>
<dbReference type="STRING" id="880526.GCA_000427365_01922"/>
<dbReference type="CDD" id="cd00798">
    <property type="entry name" value="INT_XerDC_C"/>
    <property type="match status" value="1"/>
</dbReference>
<dbReference type="GO" id="GO:0005737">
    <property type="term" value="C:cytoplasm"/>
    <property type="evidence" value="ECO:0007669"/>
    <property type="project" value="UniProtKB-SubCell"/>
</dbReference>
<evidence type="ECO:0000313" key="13">
    <source>
        <dbReference type="EMBL" id="SUE34664.1"/>
    </source>
</evidence>
<keyword evidence="4 10" id="KW-0132">Cell division</keyword>
<dbReference type="InterPro" id="IPR013762">
    <property type="entry name" value="Integrase-like_cat_sf"/>
</dbReference>
<dbReference type="HAMAP" id="MF_01808">
    <property type="entry name" value="Recomb_XerC_XerD"/>
    <property type="match status" value="1"/>
</dbReference>
<comment type="similarity">
    <text evidence="10">Belongs to the 'phage' integrase family. XerC subfamily.</text>
</comment>
<evidence type="ECO:0000256" key="5">
    <source>
        <dbReference type="ARBA" id="ARBA00022829"/>
    </source>
</evidence>
<dbReference type="NCBIfam" id="TIGR02225">
    <property type="entry name" value="recomb_XerD"/>
    <property type="match status" value="1"/>
</dbReference>
<dbReference type="Pfam" id="PF00589">
    <property type="entry name" value="Phage_integrase"/>
    <property type="match status" value="1"/>
</dbReference>
<dbReference type="PROSITE" id="PS51898">
    <property type="entry name" value="TYR_RECOMBINASE"/>
    <property type="match status" value="1"/>
</dbReference>
<dbReference type="GO" id="GO:0003677">
    <property type="term" value="F:DNA binding"/>
    <property type="evidence" value="ECO:0007669"/>
    <property type="project" value="UniProtKB-UniRule"/>
</dbReference>
<comment type="subcellular location">
    <subcellularLocation>
        <location evidence="1 10">Cytoplasm</location>
    </subcellularLocation>
</comment>
<proteinExistence type="inferred from homology"/>
<dbReference type="InterPro" id="IPR050090">
    <property type="entry name" value="Tyrosine_recombinase_XerCD"/>
</dbReference>
<name>A0A379MSF3_9BACT</name>
<feature type="active site" evidence="10">
    <location>
        <position position="277"/>
    </location>
</feature>
<comment type="subunit">
    <text evidence="10">Forms a cyclic heterotetrameric complex composed of two molecules of XerC and two molecules of XerD.</text>
</comment>
<keyword evidence="14" id="KW-1185">Reference proteome</keyword>
<keyword evidence="7 10" id="KW-0238">DNA-binding</keyword>
<feature type="active site" evidence="10">
    <location>
        <position position="254"/>
    </location>
</feature>
<feature type="domain" description="Core-binding (CB)" evidence="12">
    <location>
        <begin position="8"/>
        <end position="95"/>
    </location>
</feature>
<feature type="active site" evidence="10">
    <location>
        <position position="156"/>
    </location>
</feature>
<sequence length="324" mass="36529">MSDQTTENTWRQSIDDYRDYLRFERGLSANSIEAYLRDVDRLRAFILENGTPKEPAAVIAADIEAFMASIYDSGAGDTTQARTLSGVRSFFAFLLHSDRIETSPTELIESPKIARKLPDTLSYEEIRRMIDGIDLSAPLGHRNRAILEVLYCCGLRVSELVNLRLNDIFAEEGIVRVTGKGNKQRLVPIADTALRQVRHYLDQRRTMPVAADSADILFLNQHGRKLTRVMIFTIIRKSAAAAGIAKTVSPHTLRHSFATHLLQGGADIRAVQELLGHESILTTEIYTHLEMRDLRRAMEMHPLAHPATDENSMVETLHEKHTNN</sequence>
<evidence type="ECO:0000256" key="10">
    <source>
        <dbReference type="HAMAP-Rule" id="MF_01808"/>
    </source>
</evidence>
<evidence type="ECO:0000256" key="6">
    <source>
        <dbReference type="ARBA" id="ARBA00022908"/>
    </source>
</evidence>
<dbReference type="SUPFAM" id="SSF47823">
    <property type="entry name" value="lambda integrase-like, N-terminal domain"/>
    <property type="match status" value="1"/>
</dbReference>
<dbReference type="PANTHER" id="PTHR30349:SF81">
    <property type="entry name" value="TYROSINE RECOMBINASE XERC"/>
    <property type="match status" value="1"/>
</dbReference>
<evidence type="ECO:0000256" key="2">
    <source>
        <dbReference type="ARBA" id="ARBA00010450"/>
    </source>
</evidence>
<dbReference type="GO" id="GO:0006313">
    <property type="term" value="P:DNA transposition"/>
    <property type="evidence" value="ECO:0007669"/>
    <property type="project" value="UniProtKB-UniRule"/>
</dbReference>
<comment type="similarity">
    <text evidence="2">Belongs to the 'phage' integrase family. XerD subfamily.</text>
</comment>
<reference evidence="13 14" key="1">
    <citation type="submission" date="2018-06" db="EMBL/GenBank/DDBJ databases">
        <authorList>
            <consortium name="Pathogen Informatics"/>
            <person name="Doyle S."/>
        </authorList>
    </citation>
    <scope>NUCLEOTIDE SEQUENCE [LARGE SCALE GENOMIC DNA]</scope>
    <source>
        <strain evidence="13 14">NCTC11190</strain>
    </source>
</reference>
<dbReference type="Gene3D" id="1.10.443.10">
    <property type="entry name" value="Intergrase catalytic core"/>
    <property type="match status" value="1"/>
</dbReference>
<dbReference type="GO" id="GO:0009037">
    <property type="term" value="F:tyrosine-based site-specific recombinase activity"/>
    <property type="evidence" value="ECO:0007669"/>
    <property type="project" value="UniProtKB-UniRule"/>
</dbReference>
<dbReference type="InterPro" id="IPR011010">
    <property type="entry name" value="DNA_brk_join_enz"/>
</dbReference>
<keyword evidence="3 10" id="KW-0963">Cytoplasm</keyword>
<evidence type="ECO:0000256" key="9">
    <source>
        <dbReference type="ARBA" id="ARBA00023306"/>
    </source>
</evidence>
<dbReference type="RefSeq" id="WP_051214582.1">
    <property type="nucleotide sequence ID" value="NZ_CALVFX010000001.1"/>
</dbReference>
<dbReference type="Pfam" id="PF02899">
    <property type="entry name" value="Phage_int_SAM_1"/>
    <property type="match status" value="1"/>
</dbReference>
<dbReference type="Gene3D" id="1.10.150.130">
    <property type="match status" value="1"/>
</dbReference>
<gene>
    <name evidence="13" type="primary">xerD_4</name>
    <name evidence="10" type="synonym">xerC</name>
    <name evidence="13" type="ORF">NCTC11190_01897</name>
</gene>
<dbReference type="OrthoDB" id="9801717at2"/>
<dbReference type="InterPro" id="IPR004107">
    <property type="entry name" value="Integrase_SAM-like_N"/>
</dbReference>
<dbReference type="InterPro" id="IPR011932">
    <property type="entry name" value="Recomb_XerD"/>
</dbReference>
<dbReference type="NCBIfam" id="NF001399">
    <property type="entry name" value="PRK00283.1"/>
    <property type="match status" value="1"/>
</dbReference>
<evidence type="ECO:0000313" key="14">
    <source>
        <dbReference type="Proteomes" id="UP000255233"/>
    </source>
</evidence>
<feature type="active site" evidence="10">
    <location>
        <position position="251"/>
    </location>
</feature>
<keyword evidence="6 10" id="KW-0229">DNA integration</keyword>
<dbReference type="InterPro" id="IPR023009">
    <property type="entry name" value="Tyrosine_recombinase_XerC/XerD"/>
</dbReference>
<evidence type="ECO:0000256" key="1">
    <source>
        <dbReference type="ARBA" id="ARBA00004496"/>
    </source>
</evidence>
<dbReference type="Proteomes" id="UP000255233">
    <property type="component" value="Unassembled WGS sequence"/>
</dbReference>
<dbReference type="SUPFAM" id="SSF56349">
    <property type="entry name" value="DNA breaking-rejoining enzymes"/>
    <property type="match status" value="1"/>
</dbReference>